<dbReference type="InterPro" id="IPR006881">
    <property type="entry name" value="RepA_C"/>
</dbReference>
<protein>
    <submittedName>
        <fullName evidence="1">Plasmid encoded RepA protein</fullName>
    </submittedName>
</protein>
<comment type="caution">
    <text evidence="1">The sequence shown here is derived from an EMBL/GenBank/DDBJ whole genome shotgun (WGS) entry which is preliminary data.</text>
</comment>
<accession>A0ABQ5WEN2</accession>
<proteinExistence type="predicted"/>
<dbReference type="Proteomes" id="UP001156613">
    <property type="component" value="Unassembled WGS sequence"/>
</dbReference>
<gene>
    <name evidence="1" type="ORF">GCM10010937_00830</name>
</gene>
<evidence type="ECO:0000313" key="1">
    <source>
        <dbReference type="EMBL" id="GLQ58282.1"/>
    </source>
</evidence>
<dbReference type="RefSeq" id="WP_062502380.1">
    <property type="nucleotide sequence ID" value="NZ_BEWO01000027.1"/>
</dbReference>
<organism evidence="1 2">
    <name type="scientific">Gluconobacter japonicus</name>
    <dbReference type="NCBI Taxonomy" id="376620"/>
    <lineage>
        <taxon>Bacteria</taxon>
        <taxon>Pseudomonadati</taxon>
        <taxon>Pseudomonadota</taxon>
        <taxon>Alphaproteobacteria</taxon>
        <taxon>Acetobacterales</taxon>
        <taxon>Acetobacteraceae</taxon>
        <taxon>Gluconobacter</taxon>
    </lineage>
</organism>
<dbReference type="EMBL" id="BSNT01000009">
    <property type="protein sequence ID" value="GLQ58282.1"/>
    <property type="molecule type" value="Genomic_DNA"/>
</dbReference>
<reference evidence="2" key="1">
    <citation type="journal article" date="2019" name="Int. J. Syst. Evol. Microbiol.">
        <title>The Global Catalogue of Microorganisms (GCM) 10K type strain sequencing project: providing services to taxonomists for standard genome sequencing and annotation.</title>
        <authorList>
            <consortium name="The Broad Institute Genomics Platform"/>
            <consortium name="The Broad Institute Genome Sequencing Center for Infectious Disease"/>
            <person name="Wu L."/>
            <person name="Ma J."/>
        </authorList>
    </citation>
    <scope>NUCLEOTIDE SEQUENCE [LARGE SCALE GENOMIC DNA]</scope>
    <source>
        <strain evidence="2">NBRC 3271</strain>
    </source>
</reference>
<keyword evidence="2" id="KW-1185">Reference proteome</keyword>
<evidence type="ECO:0000313" key="2">
    <source>
        <dbReference type="Proteomes" id="UP001156613"/>
    </source>
</evidence>
<name>A0ABQ5WEN2_GLUJA</name>
<sequence>MADIHDDLLTYGLRDAERSCPDKAQRIRLRAAHEVMSDEDQIISIAHAGFAMTSLPHRRIKETVWTRESGPIKLRIEAGLDEQERQSGVPYGPIARLILLYLQTQAVKTGSRQVELGASMNAWLKNMGISVGGKTYAIVREQANRISQCRLTFFHTSSEGSIRSNGSFIRSAWLPSNNESRLPFWQEVVTLDEDFYNSLILHPLPLREVAIKQMVNASKAMDLYIWLAYRLHVLAKPVTISWAGMRSQFGNTASAPSLFRKDIMPALKLAMSVYPEARVEIEDNAGLTIYPSPPPVTKQNGQT</sequence>
<dbReference type="Pfam" id="PF04796">
    <property type="entry name" value="RepA_C"/>
    <property type="match status" value="1"/>
</dbReference>